<keyword evidence="3" id="KW-1185">Reference proteome</keyword>
<sequence length="50" mass="5634">MRYSRRPVIVLSLITALCIIGDSMLYIALPIYYNEAGLSTLWHVGLVLSH</sequence>
<organism evidence="2 3">
    <name type="scientific">Pontibacillus salicampi</name>
    <dbReference type="NCBI Taxonomy" id="1449801"/>
    <lineage>
        <taxon>Bacteria</taxon>
        <taxon>Bacillati</taxon>
        <taxon>Bacillota</taxon>
        <taxon>Bacilli</taxon>
        <taxon>Bacillales</taxon>
        <taxon>Bacillaceae</taxon>
        <taxon>Pontibacillus</taxon>
    </lineage>
</organism>
<feature type="transmembrane region" description="Helical" evidence="1">
    <location>
        <begin position="7"/>
        <end position="33"/>
    </location>
</feature>
<reference evidence="2 3" key="1">
    <citation type="submission" date="2024-09" db="EMBL/GenBank/DDBJ databases">
        <authorList>
            <person name="Sun Q."/>
            <person name="Mori K."/>
        </authorList>
    </citation>
    <scope>NUCLEOTIDE SEQUENCE [LARGE SCALE GENOMIC DNA]</scope>
    <source>
        <strain evidence="2 3">NCAIM B.02529</strain>
    </source>
</reference>
<protein>
    <recommendedName>
        <fullName evidence="4">MFS transporter</fullName>
    </recommendedName>
</protein>
<keyword evidence="1" id="KW-0472">Membrane</keyword>
<dbReference type="RefSeq" id="WP_377346362.1">
    <property type="nucleotide sequence ID" value="NZ_JBHLTP010000004.1"/>
</dbReference>
<evidence type="ECO:0000256" key="1">
    <source>
        <dbReference type="SAM" id="Phobius"/>
    </source>
</evidence>
<comment type="caution">
    <text evidence="2">The sequence shown here is derived from an EMBL/GenBank/DDBJ whole genome shotgun (WGS) entry which is preliminary data.</text>
</comment>
<name>A0ABV6LMG6_9BACI</name>
<evidence type="ECO:0008006" key="4">
    <source>
        <dbReference type="Google" id="ProtNLM"/>
    </source>
</evidence>
<dbReference type="EMBL" id="JBHLTP010000004">
    <property type="protein sequence ID" value="MFC0523504.1"/>
    <property type="molecule type" value="Genomic_DNA"/>
</dbReference>
<keyword evidence="1" id="KW-1133">Transmembrane helix</keyword>
<evidence type="ECO:0000313" key="3">
    <source>
        <dbReference type="Proteomes" id="UP001589836"/>
    </source>
</evidence>
<dbReference type="Proteomes" id="UP001589836">
    <property type="component" value="Unassembled WGS sequence"/>
</dbReference>
<accession>A0ABV6LMG6</accession>
<keyword evidence="1" id="KW-0812">Transmembrane</keyword>
<evidence type="ECO:0000313" key="2">
    <source>
        <dbReference type="EMBL" id="MFC0523504.1"/>
    </source>
</evidence>
<gene>
    <name evidence="2" type="ORF">ACFFGV_07885</name>
</gene>
<proteinExistence type="predicted"/>